<dbReference type="PANTHER" id="PTHR33744">
    <property type="entry name" value="CARBOHYDRATE DIACID REGULATOR"/>
    <property type="match status" value="1"/>
</dbReference>
<feature type="domain" description="PucR C-terminal helix-turn-helix" evidence="2">
    <location>
        <begin position="404"/>
        <end position="462"/>
    </location>
</feature>
<evidence type="ECO:0000313" key="4">
    <source>
        <dbReference type="EMBL" id="CAB4874844.1"/>
    </source>
</evidence>
<protein>
    <submittedName>
        <fullName evidence="3">Unannotated protein</fullName>
    </submittedName>
</protein>
<dbReference type="Pfam" id="PF07905">
    <property type="entry name" value="PucR"/>
    <property type="match status" value="1"/>
</dbReference>
<proteinExistence type="predicted"/>
<feature type="domain" description="Purine catabolism PurC-like" evidence="1">
    <location>
        <begin position="12"/>
        <end position="127"/>
    </location>
</feature>
<dbReference type="Pfam" id="PF13556">
    <property type="entry name" value="HTH_30"/>
    <property type="match status" value="1"/>
</dbReference>
<dbReference type="EMBL" id="CAFBLO010000107">
    <property type="protein sequence ID" value="CAB4874844.1"/>
    <property type="molecule type" value="Genomic_DNA"/>
</dbReference>
<evidence type="ECO:0000259" key="1">
    <source>
        <dbReference type="Pfam" id="PF07905"/>
    </source>
</evidence>
<sequence>MELAGGLTIADIVATASLDSHFLAGEKGGDRRVLWAHSCEMPNPENWLGPHELLMTVGLCVPADAVGQVAFIERLNGAGLAGIMIGDHTLAPPLTSEMFDAADRCNFPVLLAAEQVPYAVVARHVAAANSHEQTLQVLTLSKLYHTAAYADEDSDALVGRLAQLLGIGIRVTDVSTGIVVVGSESADHDPAKSSHDYDLHGAHKAVLTITEFAGESIESFILIHLMKILEVLVDRILNSADRRAEISARLMLSLLNGVTLPETHEFLAPHLPSDGFVLVSVPVADGPAFARVLAVNKLPIIAGLGRITFLALVPSGEIEAVRTLLAAVSASAGVSSVFADFADTRAAAVEAGKVLAAAQHNDRRWTEFDGSTVSVLTRSRREATEIVRGVLGPLAEESTRSIMLRETLFAFLRNDRKWKETADELFIHKQTLSYRLGKIEEQTGLKIGRSADLSSLWIAYQAWETISATVVTE</sequence>
<dbReference type="InterPro" id="IPR051448">
    <property type="entry name" value="CdaR-like_regulators"/>
</dbReference>
<name>A0A6J6IPZ3_9ZZZZ</name>
<gene>
    <name evidence="3" type="ORF">UFOPK1961_00495</name>
    <name evidence="4" type="ORF">UFOPK3364_00954</name>
</gene>
<organism evidence="3">
    <name type="scientific">freshwater metagenome</name>
    <dbReference type="NCBI Taxonomy" id="449393"/>
    <lineage>
        <taxon>unclassified sequences</taxon>
        <taxon>metagenomes</taxon>
        <taxon>ecological metagenomes</taxon>
    </lineage>
</organism>
<dbReference type="AlphaFoldDB" id="A0A6J6IPZ3"/>
<dbReference type="InterPro" id="IPR012914">
    <property type="entry name" value="PucR_dom"/>
</dbReference>
<dbReference type="InterPro" id="IPR042070">
    <property type="entry name" value="PucR_C-HTH_sf"/>
</dbReference>
<evidence type="ECO:0000259" key="2">
    <source>
        <dbReference type="Pfam" id="PF13556"/>
    </source>
</evidence>
<dbReference type="EMBL" id="CAEZVJ010000041">
    <property type="protein sequence ID" value="CAB4626556.1"/>
    <property type="molecule type" value="Genomic_DNA"/>
</dbReference>
<evidence type="ECO:0000313" key="3">
    <source>
        <dbReference type="EMBL" id="CAB4626556.1"/>
    </source>
</evidence>
<accession>A0A6J6IPZ3</accession>
<dbReference type="InterPro" id="IPR025736">
    <property type="entry name" value="PucR_C-HTH_dom"/>
</dbReference>
<dbReference type="PANTHER" id="PTHR33744:SF15">
    <property type="entry name" value="CARBOHYDRATE DIACID REGULATOR"/>
    <property type="match status" value="1"/>
</dbReference>
<dbReference type="Gene3D" id="1.10.10.2840">
    <property type="entry name" value="PucR C-terminal helix-turn-helix domain"/>
    <property type="match status" value="1"/>
</dbReference>
<reference evidence="3" key="1">
    <citation type="submission" date="2020-05" db="EMBL/GenBank/DDBJ databases">
        <authorList>
            <person name="Chiriac C."/>
            <person name="Salcher M."/>
            <person name="Ghai R."/>
            <person name="Kavagutti S V."/>
        </authorList>
    </citation>
    <scope>NUCLEOTIDE SEQUENCE</scope>
</reference>